<proteinExistence type="inferred from homology"/>
<dbReference type="PANTHER" id="PTHR14191">
    <property type="entry name" value="PDZ DOMAIN CONTAINING PROTEIN"/>
    <property type="match status" value="1"/>
</dbReference>
<accession>A0A3B3TKR1</accession>
<dbReference type="Proteomes" id="UP000261500">
    <property type="component" value="Unplaced"/>
</dbReference>
<feature type="region of interest" description="Disordered" evidence="5">
    <location>
        <begin position="452"/>
        <end position="480"/>
    </location>
</feature>
<sequence>MTTYKPRVISLTKTPGQTFGFYLRVEQNEEGHLIRCLEMGGPAELAGMKDGDRILRVNGTFVDELSHSEVVELVRDGGASVSFHILDESSYKKAKALGVKLSDPHLTPVAKGATKEPPKLKLCYLVKTSSGYGFSLRSVRGKIWNCIYSIKGVAYNAGVRNEDRLLEVNGENIESYTHDEVVEKIKLGGKSVMLLLVDKETDSFYRNKKNKIGSWLATVKFLPLQPRFINLTKGSNGYGFLLKEDPGQGGEVDKGSPADKAGLRKMDRVVAVNGTDVDKCSHKQVVDWIRLCDNTCSFLVVDKDTDQMYKQGKVSPMLFWEEMKGSNSPPSYTEALSLPAPAQTSMAGRDKTEELRPKLCRMEKTSAGYGFHLNGIEGVLGQYITEVVKGGAADKAGMENDDVVIEVNGENVEQSTHAEVVNIIRRSGNTLEMLVARQDVYKQLKATGVKTTPSLSTQFAPKEKKTTQNKTNHPSHNYKR</sequence>
<name>A0A3B3TKR1_9TELE</name>
<evidence type="ECO:0000256" key="3">
    <source>
        <dbReference type="ARBA" id="ARBA00022737"/>
    </source>
</evidence>
<evidence type="ECO:0000256" key="2">
    <source>
        <dbReference type="ARBA" id="ARBA00022475"/>
    </source>
</evidence>
<organism evidence="7 8">
    <name type="scientific">Poecilia latipinna</name>
    <name type="common">sailfin molly</name>
    <dbReference type="NCBI Taxonomy" id="48699"/>
    <lineage>
        <taxon>Eukaryota</taxon>
        <taxon>Metazoa</taxon>
        <taxon>Chordata</taxon>
        <taxon>Craniata</taxon>
        <taxon>Vertebrata</taxon>
        <taxon>Euteleostomi</taxon>
        <taxon>Actinopterygii</taxon>
        <taxon>Neopterygii</taxon>
        <taxon>Teleostei</taxon>
        <taxon>Neoteleostei</taxon>
        <taxon>Acanthomorphata</taxon>
        <taxon>Ovalentaria</taxon>
        <taxon>Atherinomorphae</taxon>
        <taxon>Cyprinodontiformes</taxon>
        <taxon>Poeciliidae</taxon>
        <taxon>Poeciliinae</taxon>
        <taxon>Poecilia</taxon>
    </lineage>
</organism>
<dbReference type="SUPFAM" id="SSF50156">
    <property type="entry name" value="PDZ domain-like"/>
    <property type="match status" value="4"/>
</dbReference>
<comment type="similarity">
    <text evidence="4">Belongs to the NHER family.</text>
</comment>
<dbReference type="InterPro" id="IPR051067">
    <property type="entry name" value="NHER"/>
</dbReference>
<protein>
    <submittedName>
        <fullName evidence="7">PDZ domain containing 1</fullName>
    </submittedName>
</protein>
<evidence type="ECO:0000256" key="4">
    <source>
        <dbReference type="ARBA" id="ARBA00038110"/>
    </source>
</evidence>
<evidence type="ECO:0000313" key="8">
    <source>
        <dbReference type="Proteomes" id="UP000261500"/>
    </source>
</evidence>
<dbReference type="GO" id="GO:0043495">
    <property type="term" value="F:protein-membrane adaptor activity"/>
    <property type="evidence" value="ECO:0007669"/>
    <property type="project" value="TreeGrafter"/>
</dbReference>
<comment type="subcellular location">
    <subcellularLocation>
        <location evidence="1">Cell membrane</location>
    </subcellularLocation>
</comment>
<dbReference type="InterPro" id="IPR001478">
    <property type="entry name" value="PDZ"/>
</dbReference>
<keyword evidence="8" id="KW-1185">Reference proteome</keyword>
<dbReference type="GO" id="GO:0016324">
    <property type="term" value="C:apical plasma membrane"/>
    <property type="evidence" value="ECO:0007669"/>
    <property type="project" value="TreeGrafter"/>
</dbReference>
<dbReference type="Pfam" id="PF00595">
    <property type="entry name" value="PDZ"/>
    <property type="match status" value="2"/>
</dbReference>
<dbReference type="SMART" id="SM00228">
    <property type="entry name" value="PDZ"/>
    <property type="match status" value="4"/>
</dbReference>
<dbReference type="Gene3D" id="2.30.42.10">
    <property type="match status" value="4"/>
</dbReference>
<dbReference type="PANTHER" id="PTHR14191:SF6">
    <property type="entry name" value="NA(+)_H(+) EXCHANGE REGULATORY COFACTOR NHE-RF3-RELATED"/>
    <property type="match status" value="1"/>
</dbReference>
<dbReference type="Pfam" id="PF17820">
    <property type="entry name" value="PDZ_6"/>
    <property type="match status" value="2"/>
</dbReference>
<reference evidence="7" key="1">
    <citation type="submission" date="2025-08" db="UniProtKB">
        <authorList>
            <consortium name="Ensembl"/>
        </authorList>
    </citation>
    <scope>IDENTIFICATION</scope>
</reference>
<dbReference type="GeneTree" id="ENSGT00950000182849"/>
<dbReference type="GO" id="GO:0072659">
    <property type="term" value="P:protein localization to plasma membrane"/>
    <property type="evidence" value="ECO:0007669"/>
    <property type="project" value="TreeGrafter"/>
</dbReference>
<evidence type="ECO:0000313" key="7">
    <source>
        <dbReference type="Ensembl" id="ENSPLAP00000000844.1"/>
    </source>
</evidence>
<evidence type="ECO:0000256" key="1">
    <source>
        <dbReference type="ARBA" id="ARBA00004236"/>
    </source>
</evidence>
<feature type="domain" description="PDZ" evidence="6">
    <location>
        <begin position="8"/>
        <end position="89"/>
    </location>
</feature>
<feature type="domain" description="PDZ" evidence="6">
    <location>
        <begin position="359"/>
        <end position="439"/>
    </location>
</feature>
<keyword evidence="2" id="KW-0472">Membrane</keyword>
<reference evidence="7" key="2">
    <citation type="submission" date="2025-09" db="UniProtKB">
        <authorList>
            <consortium name="Ensembl"/>
        </authorList>
    </citation>
    <scope>IDENTIFICATION</scope>
</reference>
<feature type="domain" description="PDZ" evidence="6">
    <location>
        <begin position="228"/>
        <end position="304"/>
    </location>
</feature>
<dbReference type="InterPro" id="IPR036034">
    <property type="entry name" value="PDZ_sf"/>
</dbReference>
<evidence type="ECO:0000256" key="5">
    <source>
        <dbReference type="SAM" id="MobiDB-lite"/>
    </source>
</evidence>
<dbReference type="AlphaFoldDB" id="A0A3B3TKR1"/>
<dbReference type="InterPro" id="IPR041489">
    <property type="entry name" value="PDZ_6"/>
</dbReference>
<feature type="compositionally biased region" description="Polar residues" evidence="5">
    <location>
        <begin position="468"/>
        <end position="480"/>
    </location>
</feature>
<dbReference type="GO" id="GO:0005102">
    <property type="term" value="F:signaling receptor binding"/>
    <property type="evidence" value="ECO:0007669"/>
    <property type="project" value="TreeGrafter"/>
</dbReference>
<keyword evidence="2" id="KW-1003">Cell membrane</keyword>
<dbReference type="PROSITE" id="PS50106">
    <property type="entry name" value="PDZ"/>
    <property type="match status" value="4"/>
</dbReference>
<feature type="domain" description="PDZ" evidence="6">
    <location>
        <begin position="122"/>
        <end position="200"/>
    </location>
</feature>
<keyword evidence="3" id="KW-0677">Repeat</keyword>
<evidence type="ECO:0000259" key="6">
    <source>
        <dbReference type="PROSITE" id="PS50106"/>
    </source>
</evidence>
<dbReference type="CDD" id="cd06768">
    <property type="entry name" value="PDZ_NHERF-like"/>
    <property type="match status" value="4"/>
</dbReference>
<dbReference type="Ensembl" id="ENSPLAT00000015761.1">
    <property type="protein sequence ID" value="ENSPLAP00000000844.1"/>
    <property type="gene ID" value="ENSPLAG00000001764.1"/>
</dbReference>